<reference evidence="2 3" key="1">
    <citation type="submission" date="2021-01" db="EMBL/GenBank/DDBJ databases">
        <title>Whole genome shotgun sequence of Microbispora corallina NBRC 16416.</title>
        <authorList>
            <person name="Komaki H."/>
            <person name="Tamura T."/>
        </authorList>
    </citation>
    <scope>NUCLEOTIDE SEQUENCE [LARGE SCALE GENOMIC DNA]</scope>
    <source>
        <strain evidence="2 3">NBRC 16416</strain>
    </source>
</reference>
<dbReference type="CDD" id="cd00077">
    <property type="entry name" value="HDc"/>
    <property type="match status" value="1"/>
</dbReference>
<evidence type="ECO:0000313" key="2">
    <source>
        <dbReference type="EMBL" id="GIH44500.1"/>
    </source>
</evidence>
<evidence type="ECO:0000259" key="1">
    <source>
        <dbReference type="Pfam" id="PF01966"/>
    </source>
</evidence>
<dbReference type="PANTHER" id="PTHR35569:SF1">
    <property type="entry name" value="CYANAMIDE HYDRATASE DDI2-RELATED"/>
    <property type="match status" value="1"/>
</dbReference>
<name>A0ABQ4GBR0_9ACTN</name>
<dbReference type="RefSeq" id="WP_204061490.1">
    <property type="nucleotide sequence ID" value="NZ_BAAAGP010000053.1"/>
</dbReference>
<organism evidence="2 3">
    <name type="scientific">Microbispora corallina</name>
    <dbReference type="NCBI Taxonomy" id="83302"/>
    <lineage>
        <taxon>Bacteria</taxon>
        <taxon>Bacillati</taxon>
        <taxon>Actinomycetota</taxon>
        <taxon>Actinomycetes</taxon>
        <taxon>Streptosporangiales</taxon>
        <taxon>Streptosporangiaceae</taxon>
        <taxon>Microbispora</taxon>
    </lineage>
</organism>
<evidence type="ECO:0000313" key="3">
    <source>
        <dbReference type="Proteomes" id="UP000603904"/>
    </source>
</evidence>
<comment type="caution">
    <text evidence="2">The sequence shown here is derived from an EMBL/GenBank/DDBJ whole genome shotgun (WGS) entry which is preliminary data.</text>
</comment>
<dbReference type="Gene3D" id="1.10.3210.10">
    <property type="entry name" value="Hypothetical protein af1432"/>
    <property type="match status" value="1"/>
</dbReference>
<feature type="domain" description="HD" evidence="1">
    <location>
        <begin position="32"/>
        <end position="119"/>
    </location>
</feature>
<gene>
    <name evidence="2" type="ORF">Mco01_75000</name>
</gene>
<dbReference type="InterPro" id="IPR006674">
    <property type="entry name" value="HD_domain"/>
</dbReference>
<sequence>MPQVIAGLEIPETAAVAEATRLIQDTTTPLIYHHSRRVYLFALIHAGKLGVKPDPELLYLAAMFHDTGLSTPFSEVEQRFEVDGADHARAFLLARGFSSAAADTVWTAIALHTTPGIPTRMTPEIATTHLGVLTDVIGYGLDGLDHDQLDEILAAHPRGDFKNAFLRAYVDGLKDRPETTDGTVNSDVLEHFIPGFRRVTTVERILGAPWPS</sequence>
<dbReference type="PANTHER" id="PTHR35569">
    <property type="entry name" value="CYANAMIDE HYDRATASE DDI2-RELATED"/>
    <property type="match status" value="1"/>
</dbReference>
<dbReference type="Proteomes" id="UP000603904">
    <property type="component" value="Unassembled WGS sequence"/>
</dbReference>
<proteinExistence type="predicted"/>
<dbReference type="InterPro" id="IPR003607">
    <property type="entry name" value="HD/PDEase_dom"/>
</dbReference>
<dbReference type="EMBL" id="BOOC01000061">
    <property type="protein sequence ID" value="GIH44500.1"/>
    <property type="molecule type" value="Genomic_DNA"/>
</dbReference>
<dbReference type="Pfam" id="PF01966">
    <property type="entry name" value="HD"/>
    <property type="match status" value="1"/>
</dbReference>
<protein>
    <submittedName>
        <fullName evidence="2">Phosphohydrolase</fullName>
    </submittedName>
</protein>
<keyword evidence="3" id="KW-1185">Reference proteome</keyword>
<accession>A0ABQ4GBR0</accession>
<dbReference type="SUPFAM" id="SSF109604">
    <property type="entry name" value="HD-domain/PDEase-like"/>
    <property type="match status" value="1"/>
</dbReference>